<evidence type="ECO:0000313" key="3">
    <source>
        <dbReference type="Proteomes" id="UP000015241"/>
    </source>
</evidence>
<dbReference type="HOGENOM" id="CLU_2405306_0_0_1"/>
<name>S8DIH1_FOMSC</name>
<keyword evidence="3" id="KW-1185">Reference proteome</keyword>
<protein>
    <submittedName>
        <fullName evidence="2">Uncharacterized protein</fullName>
    </submittedName>
</protein>
<evidence type="ECO:0000256" key="1">
    <source>
        <dbReference type="SAM" id="MobiDB-lite"/>
    </source>
</evidence>
<feature type="compositionally biased region" description="Acidic residues" evidence="1">
    <location>
        <begin position="69"/>
        <end position="93"/>
    </location>
</feature>
<sequence length="93" mass="10949">EQMLAVTCDNASANDVMIQEMEYMIASFRGSRTRSRCFCHIINLVAKMVLRQFEPPKRKKKKDTHQHEDEEGSPLDELSEWENELQDMMEDLD</sequence>
<dbReference type="EMBL" id="KE504281">
    <property type="protein sequence ID" value="EPS93341.1"/>
    <property type="molecule type" value="Genomic_DNA"/>
</dbReference>
<feature type="non-terminal residue" evidence="2">
    <location>
        <position position="93"/>
    </location>
</feature>
<dbReference type="AlphaFoldDB" id="S8DIH1"/>
<evidence type="ECO:0000313" key="2">
    <source>
        <dbReference type="EMBL" id="EPS93341.1"/>
    </source>
</evidence>
<feature type="region of interest" description="Disordered" evidence="1">
    <location>
        <begin position="55"/>
        <end position="93"/>
    </location>
</feature>
<reference evidence="2 3" key="1">
    <citation type="journal article" date="2012" name="Science">
        <title>The Paleozoic origin of enzymatic lignin decomposition reconstructed from 31 fungal genomes.</title>
        <authorList>
            <person name="Floudas D."/>
            <person name="Binder M."/>
            <person name="Riley R."/>
            <person name="Barry K."/>
            <person name="Blanchette R.A."/>
            <person name="Henrissat B."/>
            <person name="Martinez A.T."/>
            <person name="Otillar R."/>
            <person name="Spatafora J.W."/>
            <person name="Yadav J.S."/>
            <person name="Aerts A."/>
            <person name="Benoit I."/>
            <person name="Boyd A."/>
            <person name="Carlson A."/>
            <person name="Copeland A."/>
            <person name="Coutinho P.M."/>
            <person name="de Vries R.P."/>
            <person name="Ferreira P."/>
            <person name="Findley K."/>
            <person name="Foster B."/>
            <person name="Gaskell J."/>
            <person name="Glotzer D."/>
            <person name="Gorecki P."/>
            <person name="Heitman J."/>
            <person name="Hesse C."/>
            <person name="Hori C."/>
            <person name="Igarashi K."/>
            <person name="Jurgens J.A."/>
            <person name="Kallen N."/>
            <person name="Kersten P."/>
            <person name="Kohler A."/>
            <person name="Kuees U."/>
            <person name="Kumar T.K.A."/>
            <person name="Kuo A."/>
            <person name="LaButti K."/>
            <person name="Larrondo L.F."/>
            <person name="Lindquist E."/>
            <person name="Ling A."/>
            <person name="Lombard V."/>
            <person name="Lucas S."/>
            <person name="Lundell T."/>
            <person name="Martin R."/>
            <person name="McLaughlin D.J."/>
            <person name="Morgenstern I."/>
            <person name="Morin E."/>
            <person name="Murat C."/>
            <person name="Nagy L.G."/>
            <person name="Nolan M."/>
            <person name="Ohm R.A."/>
            <person name="Patyshakuliyeva A."/>
            <person name="Rokas A."/>
            <person name="Ruiz-Duenas F.J."/>
            <person name="Sabat G."/>
            <person name="Salamov A."/>
            <person name="Samejima M."/>
            <person name="Schmutz J."/>
            <person name="Slot J.C."/>
            <person name="St John F."/>
            <person name="Stenlid J."/>
            <person name="Sun H."/>
            <person name="Sun S."/>
            <person name="Syed K."/>
            <person name="Tsang A."/>
            <person name="Wiebenga A."/>
            <person name="Young D."/>
            <person name="Pisabarro A."/>
            <person name="Eastwood D.C."/>
            <person name="Martin F."/>
            <person name="Cullen D."/>
            <person name="Grigoriev I.V."/>
            <person name="Hibbett D.S."/>
        </authorList>
    </citation>
    <scope>NUCLEOTIDE SEQUENCE</scope>
    <source>
        <strain evidence="3">FP-58527</strain>
    </source>
</reference>
<organism evidence="2 3">
    <name type="scientific">Fomitopsis schrenkii</name>
    <name type="common">Brown rot fungus</name>
    <dbReference type="NCBI Taxonomy" id="2126942"/>
    <lineage>
        <taxon>Eukaryota</taxon>
        <taxon>Fungi</taxon>
        <taxon>Dikarya</taxon>
        <taxon>Basidiomycota</taxon>
        <taxon>Agaricomycotina</taxon>
        <taxon>Agaricomycetes</taxon>
        <taxon>Polyporales</taxon>
        <taxon>Fomitopsis</taxon>
    </lineage>
</organism>
<accession>S8DIH1</accession>
<dbReference type="InParanoid" id="S8DIH1"/>
<feature type="non-terminal residue" evidence="2">
    <location>
        <position position="1"/>
    </location>
</feature>
<gene>
    <name evidence="2" type="ORF">FOMPIDRAFT_17142</name>
</gene>
<proteinExistence type="predicted"/>
<dbReference type="Proteomes" id="UP000015241">
    <property type="component" value="Unassembled WGS sequence"/>
</dbReference>
<dbReference type="OrthoDB" id="2798924at2759"/>